<dbReference type="EMBL" id="BGZK01001149">
    <property type="protein sequence ID" value="GBP72547.1"/>
    <property type="molecule type" value="Genomic_DNA"/>
</dbReference>
<name>A0A4C1YDL5_EUMVA</name>
<dbReference type="OrthoDB" id="533508at2759"/>
<gene>
    <name evidence="3" type="ORF">EVAR_9692_1</name>
</gene>
<keyword evidence="1" id="KW-0472">Membrane</keyword>
<organism evidence="3 4">
    <name type="scientific">Eumeta variegata</name>
    <name type="common">Bagworm moth</name>
    <name type="synonym">Eumeta japonica</name>
    <dbReference type="NCBI Taxonomy" id="151549"/>
    <lineage>
        <taxon>Eukaryota</taxon>
        <taxon>Metazoa</taxon>
        <taxon>Ecdysozoa</taxon>
        <taxon>Arthropoda</taxon>
        <taxon>Hexapoda</taxon>
        <taxon>Insecta</taxon>
        <taxon>Pterygota</taxon>
        <taxon>Neoptera</taxon>
        <taxon>Endopterygota</taxon>
        <taxon>Lepidoptera</taxon>
        <taxon>Glossata</taxon>
        <taxon>Ditrysia</taxon>
        <taxon>Tineoidea</taxon>
        <taxon>Psychidae</taxon>
        <taxon>Oiketicinae</taxon>
        <taxon>Eumeta</taxon>
    </lineage>
</organism>
<keyword evidence="1" id="KW-1133">Transmembrane helix</keyword>
<dbReference type="Proteomes" id="UP000299102">
    <property type="component" value="Unassembled WGS sequence"/>
</dbReference>
<evidence type="ECO:0000313" key="3">
    <source>
        <dbReference type="EMBL" id="GBP72547.1"/>
    </source>
</evidence>
<feature type="chain" id="PRO_5020040053" evidence="2">
    <location>
        <begin position="16"/>
        <end position="111"/>
    </location>
</feature>
<evidence type="ECO:0000313" key="4">
    <source>
        <dbReference type="Proteomes" id="UP000299102"/>
    </source>
</evidence>
<comment type="caution">
    <text evidence="3">The sequence shown here is derived from an EMBL/GenBank/DDBJ whole genome shotgun (WGS) entry which is preliminary data.</text>
</comment>
<accession>A0A4C1YDL5</accession>
<dbReference type="STRING" id="151549.A0A4C1YDL5"/>
<keyword evidence="2" id="KW-0732">Signal</keyword>
<feature type="signal peptide" evidence="2">
    <location>
        <begin position="1"/>
        <end position="15"/>
    </location>
</feature>
<dbReference type="AlphaFoldDB" id="A0A4C1YDL5"/>
<feature type="transmembrane region" description="Helical" evidence="1">
    <location>
        <begin position="93"/>
        <end position="110"/>
    </location>
</feature>
<keyword evidence="1" id="KW-0812">Transmembrane</keyword>
<keyword evidence="4" id="KW-1185">Reference proteome</keyword>
<evidence type="ECO:0000256" key="2">
    <source>
        <dbReference type="SAM" id="SignalP"/>
    </source>
</evidence>
<reference evidence="3 4" key="1">
    <citation type="journal article" date="2019" name="Commun. Biol.">
        <title>The bagworm genome reveals a unique fibroin gene that provides high tensile strength.</title>
        <authorList>
            <person name="Kono N."/>
            <person name="Nakamura H."/>
            <person name="Ohtoshi R."/>
            <person name="Tomita M."/>
            <person name="Numata K."/>
            <person name="Arakawa K."/>
        </authorList>
    </citation>
    <scope>NUCLEOTIDE SEQUENCE [LARGE SCALE GENOMIC DNA]</scope>
</reference>
<evidence type="ECO:0000256" key="1">
    <source>
        <dbReference type="SAM" id="Phobius"/>
    </source>
</evidence>
<proteinExistence type="predicted"/>
<feature type="transmembrane region" description="Helical" evidence="1">
    <location>
        <begin position="67"/>
        <end position="84"/>
    </location>
</feature>
<protein>
    <submittedName>
        <fullName evidence="3">Uncharacterized protein</fullName>
    </submittedName>
</protein>
<sequence>MLLSILILCPPALLASVPDLARRADFKCAALVSSINKEMKRKRRFLTLMMHLLEYTHFIQIHEPAKLIFLVSNLLLLLCIPARLTRHEMLEEALLIFLLPGSWFLLMFFAG</sequence>